<proteinExistence type="predicted"/>
<protein>
    <submittedName>
        <fullName evidence="1">Uncharacterized protein</fullName>
    </submittedName>
</protein>
<reference evidence="1" key="1">
    <citation type="submission" date="2019-08" db="EMBL/GenBank/DDBJ databases">
        <authorList>
            <person name="Kucharzyk K."/>
            <person name="Murdoch R.W."/>
            <person name="Higgins S."/>
            <person name="Loffler F."/>
        </authorList>
    </citation>
    <scope>NUCLEOTIDE SEQUENCE</scope>
</reference>
<accession>A0A645HZT3</accession>
<sequence>MDQRPAFTLAAFADFRQFAQSMAEALPLGDPFQLPVVRGLGPGAGDRIFTADAAGRRGILSSDRTPVQVVFR</sequence>
<dbReference type="EMBL" id="VSSQ01098861">
    <property type="protein sequence ID" value="MPN41664.1"/>
    <property type="molecule type" value="Genomic_DNA"/>
</dbReference>
<comment type="caution">
    <text evidence="1">The sequence shown here is derived from an EMBL/GenBank/DDBJ whole genome shotgun (WGS) entry which is preliminary data.</text>
</comment>
<evidence type="ECO:0000313" key="1">
    <source>
        <dbReference type="EMBL" id="MPN41664.1"/>
    </source>
</evidence>
<name>A0A645HZT3_9ZZZZ</name>
<organism evidence="1">
    <name type="scientific">bioreactor metagenome</name>
    <dbReference type="NCBI Taxonomy" id="1076179"/>
    <lineage>
        <taxon>unclassified sequences</taxon>
        <taxon>metagenomes</taxon>
        <taxon>ecological metagenomes</taxon>
    </lineage>
</organism>
<gene>
    <name evidence="1" type="ORF">SDC9_189218</name>
</gene>
<dbReference type="AlphaFoldDB" id="A0A645HZT3"/>